<reference evidence="2 3" key="1">
    <citation type="submission" date="2011-02" db="EMBL/GenBank/DDBJ databases">
        <title>The Genome Sequence of Sphaeroforma arctica JP610.</title>
        <authorList>
            <consortium name="The Broad Institute Genome Sequencing Platform"/>
            <person name="Russ C."/>
            <person name="Cuomo C."/>
            <person name="Young S.K."/>
            <person name="Zeng Q."/>
            <person name="Gargeya S."/>
            <person name="Alvarado L."/>
            <person name="Berlin A."/>
            <person name="Chapman S.B."/>
            <person name="Chen Z."/>
            <person name="Freedman E."/>
            <person name="Gellesch M."/>
            <person name="Goldberg J."/>
            <person name="Griggs A."/>
            <person name="Gujja S."/>
            <person name="Heilman E."/>
            <person name="Heiman D."/>
            <person name="Howarth C."/>
            <person name="Mehta T."/>
            <person name="Neiman D."/>
            <person name="Pearson M."/>
            <person name="Roberts A."/>
            <person name="Saif S."/>
            <person name="Shea T."/>
            <person name="Shenoy N."/>
            <person name="Sisk P."/>
            <person name="Stolte C."/>
            <person name="Sykes S."/>
            <person name="White J."/>
            <person name="Yandava C."/>
            <person name="Burger G."/>
            <person name="Gray M.W."/>
            <person name="Holland P.W.H."/>
            <person name="King N."/>
            <person name="Lang F.B.F."/>
            <person name="Roger A.J."/>
            <person name="Ruiz-Trillo I."/>
            <person name="Haas B."/>
            <person name="Nusbaum C."/>
            <person name="Birren B."/>
        </authorList>
    </citation>
    <scope>NUCLEOTIDE SEQUENCE [LARGE SCALE GENOMIC DNA]</scope>
    <source>
        <strain evidence="2 3">JP610</strain>
    </source>
</reference>
<dbReference type="GeneID" id="25913677"/>
<feature type="non-terminal residue" evidence="2">
    <location>
        <position position="1"/>
    </location>
</feature>
<dbReference type="AlphaFoldDB" id="A0A0L0FBZ3"/>
<dbReference type="RefSeq" id="XP_014148177.1">
    <property type="nucleotide sequence ID" value="XM_014292702.1"/>
</dbReference>
<evidence type="ECO:0000259" key="1">
    <source>
        <dbReference type="PROSITE" id="PS50011"/>
    </source>
</evidence>
<evidence type="ECO:0000313" key="3">
    <source>
        <dbReference type="Proteomes" id="UP000054560"/>
    </source>
</evidence>
<organism evidence="2 3">
    <name type="scientific">Sphaeroforma arctica JP610</name>
    <dbReference type="NCBI Taxonomy" id="667725"/>
    <lineage>
        <taxon>Eukaryota</taxon>
        <taxon>Ichthyosporea</taxon>
        <taxon>Ichthyophonida</taxon>
        <taxon>Sphaeroforma</taxon>
    </lineage>
</organism>
<dbReference type="eggNOG" id="KOG1235">
    <property type="taxonomic scope" value="Eukaryota"/>
</dbReference>
<dbReference type="Pfam" id="PF03109">
    <property type="entry name" value="ABC1"/>
    <property type="match status" value="2"/>
</dbReference>
<accession>A0A0L0FBZ3</accession>
<dbReference type="PANTHER" id="PTHR43173:SF34">
    <property type="entry name" value="ABC1 ATYPICAL KINASE-LIKE DOMAIN-CONTAINING PROTEIN"/>
    <property type="match status" value="1"/>
</dbReference>
<sequence length="341" mass="39326">ATQDQCPPELTGEQARLAVAKSLGQDLDQVFATFDSHPIAAASIGQVHRATLLDGREVVVKVQYPFIEDKFRADIATAMQFCKLAQPAQLPFMRETEKQFLTEFDYRGEAENMLEIRSNLMQHWHKQIEIPRPFMHLCTKEVLVMEYLPGISLISGVRRQLRAMAAEQGKTAQQLEDEYRWETQQPGHVHKDLEQSKRELRWYNRYLTVKDGTLNTLRTTYNWTVGLVTGDHKHWQYSVRPINLAQILDTVLKVHAHQIFYDGCFNGDPHPGNIMLLDDGRLGLIDFGQVKHWSEATRYHYSLLIRALAQDNRPEVVDIANNVLGMHTKHDDPECIYLYMA</sequence>
<dbReference type="EMBL" id="KQ244570">
    <property type="protein sequence ID" value="KNC74275.1"/>
    <property type="molecule type" value="Genomic_DNA"/>
</dbReference>
<feature type="domain" description="Protein kinase" evidence="1">
    <location>
        <begin position="33"/>
        <end position="341"/>
    </location>
</feature>
<dbReference type="Proteomes" id="UP000054560">
    <property type="component" value="Unassembled WGS sequence"/>
</dbReference>
<name>A0A0L0FBZ3_9EUKA</name>
<dbReference type="GO" id="GO:0005524">
    <property type="term" value="F:ATP binding"/>
    <property type="evidence" value="ECO:0007669"/>
    <property type="project" value="InterPro"/>
</dbReference>
<dbReference type="InterPro" id="IPR051130">
    <property type="entry name" value="Mito_struct-func_regulator"/>
</dbReference>
<proteinExistence type="predicted"/>
<feature type="non-terminal residue" evidence="2">
    <location>
        <position position="341"/>
    </location>
</feature>
<dbReference type="InterPro" id="IPR004147">
    <property type="entry name" value="ABC1_dom"/>
</dbReference>
<protein>
    <recommendedName>
        <fullName evidence="1">Protein kinase domain-containing protein</fullName>
    </recommendedName>
</protein>
<dbReference type="OrthoDB" id="427480at2759"/>
<evidence type="ECO:0000313" key="2">
    <source>
        <dbReference type="EMBL" id="KNC74275.1"/>
    </source>
</evidence>
<dbReference type="CDD" id="cd05121">
    <property type="entry name" value="ABC1_ADCK3-like"/>
    <property type="match status" value="1"/>
</dbReference>
<dbReference type="GO" id="GO:0004672">
    <property type="term" value="F:protein kinase activity"/>
    <property type="evidence" value="ECO:0007669"/>
    <property type="project" value="InterPro"/>
</dbReference>
<dbReference type="PANTHER" id="PTHR43173">
    <property type="entry name" value="ABC1 FAMILY PROTEIN"/>
    <property type="match status" value="1"/>
</dbReference>
<dbReference type="SUPFAM" id="SSF56112">
    <property type="entry name" value="Protein kinase-like (PK-like)"/>
    <property type="match status" value="1"/>
</dbReference>
<dbReference type="InterPro" id="IPR000719">
    <property type="entry name" value="Prot_kinase_dom"/>
</dbReference>
<dbReference type="InterPro" id="IPR011009">
    <property type="entry name" value="Kinase-like_dom_sf"/>
</dbReference>
<dbReference type="PROSITE" id="PS50011">
    <property type="entry name" value="PROTEIN_KINASE_DOM"/>
    <property type="match status" value="1"/>
</dbReference>
<dbReference type="STRING" id="667725.A0A0L0FBZ3"/>
<keyword evidence="3" id="KW-1185">Reference proteome</keyword>
<gene>
    <name evidence="2" type="ORF">SARC_13173</name>
</gene>